<dbReference type="InterPro" id="IPR012341">
    <property type="entry name" value="6hp_glycosidase-like_sf"/>
</dbReference>
<dbReference type="InterPro" id="IPR000719">
    <property type="entry name" value="Prot_kinase_dom"/>
</dbReference>
<evidence type="ECO:0000259" key="1">
    <source>
        <dbReference type="PROSITE" id="PS50011"/>
    </source>
</evidence>
<dbReference type="SUPFAM" id="SSF158745">
    <property type="entry name" value="LanC-like"/>
    <property type="match status" value="2"/>
</dbReference>
<comment type="caution">
    <text evidence="2">The sequence shown here is derived from an EMBL/GenBank/DDBJ whole genome shotgun (WGS) entry which is preliminary data.</text>
</comment>
<protein>
    <recommendedName>
        <fullName evidence="1">Protein kinase domain-containing protein</fullName>
    </recommendedName>
</protein>
<dbReference type="SMART" id="SM00220">
    <property type="entry name" value="S_TKc"/>
    <property type="match status" value="1"/>
</dbReference>
<proteinExistence type="predicted"/>
<dbReference type="RefSeq" id="WP_202017958.1">
    <property type="nucleotide sequence ID" value="NZ_JAEHNR010000030.1"/>
</dbReference>
<evidence type="ECO:0000313" key="2">
    <source>
        <dbReference type="EMBL" id="MBL1071802.1"/>
    </source>
</evidence>
<dbReference type="Pfam" id="PF05147">
    <property type="entry name" value="LANC_like"/>
    <property type="match status" value="1"/>
</dbReference>
<dbReference type="Proteomes" id="UP000640912">
    <property type="component" value="Unassembled WGS sequence"/>
</dbReference>
<dbReference type="PROSITE" id="PS50011">
    <property type="entry name" value="PROTEIN_KINASE_DOM"/>
    <property type="match status" value="1"/>
</dbReference>
<dbReference type="PANTHER" id="PTHR44167:SF24">
    <property type="entry name" value="SERINE_THREONINE-PROTEIN KINASE CHK2"/>
    <property type="match status" value="1"/>
</dbReference>
<dbReference type="InterPro" id="IPR057929">
    <property type="entry name" value="RamC_N"/>
</dbReference>
<dbReference type="Gene3D" id="1.50.10.10">
    <property type="match status" value="1"/>
</dbReference>
<dbReference type="SUPFAM" id="SSF56112">
    <property type="entry name" value="Protein kinase-like (PK-like)"/>
    <property type="match status" value="1"/>
</dbReference>
<dbReference type="Gene3D" id="1.10.510.10">
    <property type="entry name" value="Transferase(Phosphotransferase) domain 1"/>
    <property type="match status" value="1"/>
</dbReference>
<gene>
    <name evidence="2" type="ORF">JEM47_04760</name>
</gene>
<sequence length="875" mass="101149">MREFLKRFPLQFSGNSQDNVCFDKYLAENVLSSTFGGYKKPFYNCIFNNGYQLEGWKIHISPYLKDYSKVLKIVSSVMLKNKTSFKFAYKLSDYLLLSDKNISPSQFGKYITIYPKDNTEFKALLTILDEKLKRFLGVRVPSDRRYKNSKIISYRFGGFFPQIHMNNDGDMVYRILDGNGNFVVDERKTYFNLPDGIHDPFPPTNKNHKKIVVPCLIGQKTKKKFEIISIIRRLGTGNIYEGVDAETKKHVIVKEARLGALPSRNDSVYRAWNLKRNEVKILKDKKIRHIINMPRYIDSLYIEDSYYIIEEKLNGISMREFIQQNGLLNKTQSVKERNELDKNLFNMWRQILDAITQLHKSGYIINDISDDNFIYNQESKRIALVDTETLQSKNCNVYSKIATNNFCIRMPEKLDDYNKDCYKLALLMFYTVFNKINDFAFDKAFFIKRFNLLKDKLTKNQKSIVYAAFNIYSLSKLNKLGASFNLTDTLDLTNLNTSKYNEEIVDISEKEIKNLKSKILAQYRDNFSDLLDYLKSTPYVGEVSEYSLVYGKLGTILVLKNELKDLDMTSIINKMKSKIVELNVKRQLNLGLFFGLAGTTLFEFYIDTPFERNYSLIKLLERLKNEPQNNSLCNGYAGIAFALQKISKKKGYPDFTEQINSILSKLKDDIGKTQDEGIEYGDLGSALVFLNQYTITKERSYLSNVETILKNYSDKYKDDNLFTGISYNLHKWKNIRSPYLMCGSAGLIFILFEYLSITDNVNWKLINKYIDSIDLPFTYNYGVNNGTAGILLIIKIMLSNSGKISDQIFKKLTYLKKFYVNQLFYGFISSTKHSGWPSDGQAFISDDLGSGTLGVLYVLTLMADGGNQSGNHFFF</sequence>
<keyword evidence="3" id="KW-1185">Reference proteome</keyword>
<feature type="domain" description="Protein kinase" evidence="1">
    <location>
        <begin position="225"/>
        <end position="540"/>
    </location>
</feature>
<dbReference type="InterPro" id="IPR011009">
    <property type="entry name" value="Kinase-like_dom_sf"/>
</dbReference>
<dbReference type="InterPro" id="IPR038498">
    <property type="entry name" value="OspF/SpvC_sf"/>
</dbReference>
<dbReference type="EMBL" id="JAEHNR010000030">
    <property type="protein sequence ID" value="MBL1071802.1"/>
    <property type="molecule type" value="Genomic_DNA"/>
</dbReference>
<dbReference type="InterPro" id="IPR007822">
    <property type="entry name" value="LANC-like"/>
</dbReference>
<accession>A0ABS1LU60</accession>
<organism evidence="2 3">
    <name type="scientific">Lactobacillus kitasatonis</name>
    <dbReference type="NCBI Taxonomy" id="237446"/>
    <lineage>
        <taxon>Bacteria</taxon>
        <taxon>Bacillati</taxon>
        <taxon>Bacillota</taxon>
        <taxon>Bacilli</taxon>
        <taxon>Lactobacillales</taxon>
        <taxon>Lactobacillaceae</taxon>
        <taxon>Lactobacillus</taxon>
    </lineage>
</organism>
<dbReference type="PANTHER" id="PTHR44167">
    <property type="entry name" value="OVARIAN-SPECIFIC SERINE/THREONINE-PROTEIN KINASE LOK-RELATED"/>
    <property type="match status" value="1"/>
</dbReference>
<dbReference type="Pfam" id="PF00069">
    <property type="entry name" value="Pkinase"/>
    <property type="match status" value="1"/>
</dbReference>
<name>A0ABS1LU60_9LACO</name>
<reference evidence="2 3" key="1">
    <citation type="journal article" date="2021" name="Microorganisms">
        <title>Dual Inhibition of Salmonella enterica and Clostridium perfringens by New Probiotic Candidates Isolated from Chicken Intestinal Mucosa.</title>
        <authorList>
            <person name="Lone A."/>
            <person name="Mottawea W."/>
            <person name="Ait Chait Y."/>
            <person name="Hammami R."/>
        </authorList>
    </citation>
    <scope>NUCLEOTIDE SEQUENCE [LARGE SCALE GENOMIC DNA]</scope>
    <source>
        <strain evidence="2 3">A12</strain>
    </source>
</reference>
<dbReference type="Pfam" id="PF25816">
    <property type="entry name" value="RamC_N"/>
    <property type="match status" value="1"/>
</dbReference>
<dbReference type="Gene3D" id="3.30.2430.10">
    <property type="entry name" value="phosphothreonine lyase"/>
    <property type="match status" value="1"/>
</dbReference>
<evidence type="ECO:0000313" key="3">
    <source>
        <dbReference type="Proteomes" id="UP000640912"/>
    </source>
</evidence>